<reference evidence="1" key="2">
    <citation type="journal article" date="2011" name="Microb. Ecol.">
        <title>Taxonomic and Functional Metagenomic Profiling of the Microbial Community in the Anoxic Sediment of a Sub-saline Shallow Lake (Laguna de Carrizo, Central Spain).</title>
        <authorList>
            <person name="Ferrer M."/>
            <person name="Guazzaroni M.E."/>
            <person name="Richter M."/>
            <person name="Garcia-Salamanca A."/>
            <person name="Yarza P."/>
            <person name="Suarez-Suarez A."/>
            <person name="Solano J."/>
            <person name="Alcaide M."/>
            <person name="van Dillewijn P."/>
            <person name="Molina-Henares M.A."/>
            <person name="Lopez-Cortes N."/>
            <person name="Al-Ramahi Y."/>
            <person name="Guerrero C."/>
            <person name="Acosta A."/>
            <person name="de Eugenio L.I."/>
            <person name="Martinez V."/>
            <person name="Marques S."/>
            <person name="Rojo F."/>
            <person name="Santero E."/>
            <person name="Genilloud O."/>
            <person name="Perez-Perez J."/>
            <person name="Rossello-Mora R."/>
            <person name="Ramos J.L."/>
        </authorList>
    </citation>
    <scope>NUCLEOTIDE SEQUENCE</scope>
</reference>
<protein>
    <submittedName>
        <fullName evidence="1">Uncharacterized protein</fullName>
    </submittedName>
</protein>
<gene>
    <name evidence="1" type="ORF">LDC_0113</name>
</gene>
<dbReference type="EMBL" id="ADZX01000009">
    <property type="protein sequence ID" value="EFK97829.1"/>
    <property type="molecule type" value="Genomic_DNA"/>
</dbReference>
<name>D9PF35_9ZZZZ</name>
<accession>D9PF35</accession>
<dbReference type="AlphaFoldDB" id="D9PF35"/>
<reference evidence="1" key="1">
    <citation type="submission" date="2010-07" db="EMBL/GenBank/DDBJ databases">
        <authorList>
            <consortium name="CONSOLIDER consortium CSD2007-00005"/>
            <person name="Guazzaroni M.-E."/>
            <person name="Richter M."/>
            <person name="Garcia-Salamanca A."/>
            <person name="Yarza P."/>
            <person name="Ferrer M."/>
        </authorList>
    </citation>
    <scope>NUCLEOTIDE SEQUENCE</scope>
</reference>
<evidence type="ECO:0000313" key="1">
    <source>
        <dbReference type="EMBL" id="EFK97829.1"/>
    </source>
</evidence>
<proteinExistence type="predicted"/>
<organism evidence="1">
    <name type="scientific">sediment metagenome</name>
    <dbReference type="NCBI Taxonomy" id="749907"/>
    <lineage>
        <taxon>unclassified sequences</taxon>
        <taxon>metagenomes</taxon>
        <taxon>ecological metagenomes</taxon>
    </lineage>
</organism>
<comment type="caution">
    <text evidence="1">The sequence shown here is derived from an EMBL/GenBank/DDBJ whole genome shotgun (WGS) entry which is preliminary data.</text>
</comment>
<sequence length="120" mass="14087">MSNDIKALIALRKQTLGKLMVIMDSLEVMSPERDNLELERVLEKQGGLLNTFHEITLQINDVAEIDNVFLEEVQTQDEKWQLYLQRLKEFNLTIENKCIEYKKEIKSQSEVKRVKSAYDV</sequence>